<feature type="region of interest" description="Disordered" evidence="5">
    <location>
        <begin position="736"/>
        <end position="759"/>
    </location>
</feature>
<dbReference type="PANTHER" id="PTHR12378">
    <property type="entry name" value="DESUMOYLATING ISOPEPTIDASE"/>
    <property type="match status" value="1"/>
</dbReference>
<dbReference type="SMART" id="SM01179">
    <property type="entry name" value="DUF862"/>
    <property type="match status" value="1"/>
</dbReference>
<gene>
    <name evidence="7" type="ORF">AK812_SmicGene10814</name>
</gene>
<keyword evidence="4" id="KW-0694">RNA-binding</keyword>
<dbReference type="Gene3D" id="3.90.1720.30">
    <property type="entry name" value="PPPDE domains"/>
    <property type="match status" value="1"/>
</dbReference>
<dbReference type="OrthoDB" id="412286at2759"/>
<evidence type="ECO:0000256" key="1">
    <source>
        <dbReference type="ARBA" id="ARBA00008140"/>
    </source>
</evidence>
<feature type="compositionally biased region" description="Basic and acidic residues" evidence="5">
    <location>
        <begin position="744"/>
        <end position="758"/>
    </location>
</feature>
<proteinExistence type="inferred from homology"/>
<dbReference type="Pfam" id="PF05903">
    <property type="entry name" value="Peptidase_C97"/>
    <property type="match status" value="1"/>
</dbReference>
<keyword evidence="3" id="KW-0378">Hydrolase</keyword>
<comment type="caution">
    <text evidence="7">The sequence shown here is derived from an EMBL/GenBank/DDBJ whole genome shotgun (WGS) entry which is preliminary data.</text>
</comment>
<evidence type="ECO:0000259" key="6">
    <source>
        <dbReference type="PROSITE" id="PS51858"/>
    </source>
</evidence>
<sequence length="1055" mass="115065">MADTPASSTSQNALSLPILRSGLLRPQMIGRSALTPSATVLSTYTGYLGYQAWKLLVRHERQAEGLQRDFCRVPVQSLGVRGFVGWHALIANDSISTFLMLQASVDAHAMRSPLSYCIECEGLPNAGWVLPGNGFHDTSATLLCRHFVVSPPLLSASPGSSEFWGRTCEDSGIRSAVGALVAGAPRLDCQLLKVSTSESRRGVGEWIREEEKLWSWTCVDLLGLSSSKQVLEKMLQVSETNGKLVDVSNAAHESQDFPCTPRRHPKAQDDAETPEKLATASADLFDGVDGHSGVGDRSISENAELEASWLSSLSFTKAKFHSHRMDLDDEESLDAHHSGHRLEIEDEYEESCWTQPQRAKASTSRENMEATAFQAAGPLVMTTPAQSVHEHCGENAAMAAAVNGSAEQHVLETAVGQEEAAMTMTSPKGLQVAPEAPDDLQAVTTVPTYAHVTQAGKSGAENQKPARRDKYCQGAAQLVVHFQVPAGMKLNQEQAVAPSAGEDEVGMRNYSLSKDGQVAHGQRLRILFQAGSRVYFKSLEAFGRVAGAFHAAIEVDGLEWAFSNFPDPAMPRCPGVYCAVAQKDKSFARLKKGERWGASGAGKCKKYKSSRRCFPCDEEAVGAILRKMFQEYTGDTYDFFNKNCCHFADDFSRRLGITSGIPGWVSLRLSAGFAPMAAALQWLFEDDGEYDEYRRVSRGDSAFLGLLGVALWLAPYVFEKQGWPIMSQFAAKHSMSRSSGASKPDAEGGEKVRREGGKTAEILQLTDMDSAFILGRGGKTKHKIARVSGATLELHEHNCTVEIIGADPERCRARKYINLVSRQKTSSCSVSRAVARPDQHDDGDLTMIPVPTSCVGFVTGSQGNFLRTCEEEWGTLMFFCDYQGPGGSPETLKTWPSSELAKLPYFYTKNITDHCCPDEWGRDAIPLGDEGLSFALGKDGATRKKLAKASGCILEYVGHAAFMAGSLPARRRAREYLGWLLKQRTGTVYVDTHDRSDVTSVDIPHDLEAGLRSPRWLGRQGHMVATTPARQNRHYVAEKNNAAFLSSGSAQKGAM</sequence>
<dbReference type="EMBL" id="LSRX01000171">
    <property type="protein sequence ID" value="OLQ05941.1"/>
    <property type="molecule type" value="Genomic_DNA"/>
</dbReference>
<keyword evidence="2" id="KW-0645">Protease</keyword>
<evidence type="ECO:0000313" key="8">
    <source>
        <dbReference type="Proteomes" id="UP000186817"/>
    </source>
</evidence>
<dbReference type="GO" id="GO:0003723">
    <property type="term" value="F:RNA binding"/>
    <property type="evidence" value="ECO:0007669"/>
    <property type="project" value="UniProtKB-UniRule"/>
</dbReference>
<evidence type="ECO:0000256" key="5">
    <source>
        <dbReference type="SAM" id="MobiDB-lite"/>
    </source>
</evidence>
<organism evidence="7 8">
    <name type="scientific">Symbiodinium microadriaticum</name>
    <name type="common">Dinoflagellate</name>
    <name type="synonym">Zooxanthella microadriatica</name>
    <dbReference type="NCBI Taxonomy" id="2951"/>
    <lineage>
        <taxon>Eukaryota</taxon>
        <taxon>Sar</taxon>
        <taxon>Alveolata</taxon>
        <taxon>Dinophyceae</taxon>
        <taxon>Suessiales</taxon>
        <taxon>Symbiodiniaceae</taxon>
        <taxon>Symbiodinium</taxon>
    </lineage>
</organism>
<dbReference type="GO" id="GO:0006508">
    <property type="term" value="P:proteolysis"/>
    <property type="evidence" value="ECO:0007669"/>
    <property type="project" value="UniProtKB-KW"/>
</dbReference>
<dbReference type="InterPro" id="IPR042266">
    <property type="entry name" value="PPPDE_sf"/>
</dbReference>
<dbReference type="Proteomes" id="UP000186817">
    <property type="component" value="Unassembled WGS sequence"/>
</dbReference>
<keyword evidence="8" id="KW-1185">Reference proteome</keyword>
<dbReference type="InterPro" id="IPR004088">
    <property type="entry name" value="KH_dom_type_1"/>
</dbReference>
<feature type="region of interest" description="Disordered" evidence="5">
    <location>
        <begin position="252"/>
        <end position="274"/>
    </location>
</feature>
<dbReference type="GO" id="GO:0016579">
    <property type="term" value="P:protein deubiquitination"/>
    <property type="evidence" value="ECO:0007669"/>
    <property type="project" value="TreeGrafter"/>
</dbReference>
<reference evidence="7 8" key="1">
    <citation type="submission" date="2016-02" db="EMBL/GenBank/DDBJ databases">
        <title>Genome analysis of coral dinoflagellate symbionts highlights evolutionary adaptations to a symbiotic lifestyle.</title>
        <authorList>
            <person name="Aranda M."/>
            <person name="Li Y."/>
            <person name="Liew Y.J."/>
            <person name="Baumgarten S."/>
            <person name="Simakov O."/>
            <person name="Wilson M."/>
            <person name="Piel J."/>
            <person name="Ashoor H."/>
            <person name="Bougouffa S."/>
            <person name="Bajic V.B."/>
            <person name="Ryu T."/>
            <person name="Ravasi T."/>
            <person name="Bayer T."/>
            <person name="Micklem G."/>
            <person name="Kim H."/>
            <person name="Bhak J."/>
            <person name="Lajeunesse T.C."/>
            <person name="Voolstra C.R."/>
        </authorList>
    </citation>
    <scope>NUCLEOTIDE SEQUENCE [LARGE SCALE GENOMIC DNA]</scope>
    <source>
        <strain evidence="7 8">CCMP2467</strain>
    </source>
</reference>
<protein>
    <recommendedName>
        <fullName evidence="6">PPPDE domain-containing protein</fullName>
    </recommendedName>
</protein>
<dbReference type="PANTHER" id="PTHR12378:SF80">
    <property type="entry name" value="IP06716P-RELATED"/>
    <property type="match status" value="1"/>
</dbReference>
<dbReference type="InterPro" id="IPR036612">
    <property type="entry name" value="KH_dom_type_1_sf"/>
</dbReference>
<name>A0A1Q9EEW2_SYMMI</name>
<dbReference type="AlphaFoldDB" id="A0A1Q9EEW2"/>
<dbReference type="SUPFAM" id="SSF54791">
    <property type="entry name" value="Eukaryotic type KH-domain (KH-domain type I)"/>
    <property type="match status" value="1"/>
</dbReference>
<comment type="similarity">
    <text evidence="1">Belongs to the DeSI family.</text>
</comment>
<evidence type="ECO:0000256" key="3">
    <source>
        <dbReference type="ARBA" id="ARBA00022801"/>
    </source>
</evidence>
<dbReference type="PROSITE" id="PS51858">
    <property type="entry name" value="PPPDE"/>
    <property type="match status" value="1"/>
</dbReference>
<accession>A0A1Q9EEW2</accession>
<dbReference type="PROSITE" id="PS50084">
    <property type="entry name" value="KH_TYPE_1"/>
    <property type="match status" value="1"/>
</dbReference>
<feature type="domain" description="PPPDE" evidence="6">
    <location>
        <begin position="522"/>
        <end position="678"/>
    </location>
</feature>
<dbReference type="InterPro" id="IPR008580">
    <property type="entry name" value="PPPDE_dom"/>
</dbReference>
<dbReference type="GO" id="GO:0101005">
    <property type="term" value="F:deubiquitinase activity"/>
    <property type="evidence" value="ECO:0007669"/>
    <property type="project" value="TreeGrafter"/>
</dbReference>
<evidence type="ECO:0000256" key="4">
    <source>
        <dbReference type="PROSITE-ProRule" id="PRU00117"/>
    </source>
</evidence>
<evidence type="ECO:0000256" key="2">
    <source>
        <dbReference type="ARBA" id="ARBA00022670"/>
    </source>
</evidence>
<dbReference type="Pfam" id="PF00013">
    <property type="entry name" value="KH_1"/>
    <property type="match status" value="1"/>
</dbReference>
<evidence type="ECO:0000313" key="7">
    <source>
        <dbReference type="EMBL" id="OLQ05941.1"/>
    </source>
</evidence>